<evidence type="ECO:0000313" key="3">
    <source>
        <dbReference type="Proteomes" id="UP000190460"/>
    </source>
</evidence>
<feature type="binding site" evidence="1">
    <location>
        <position position="165"/>
    </location>
    <ligand>
        <name>S-adenosyl-L-methionine</name>
        <dbReference type="ChEBI" id="CHEBI:59789"/>
    </ligand>
</feature>
<dbReference type="GO" id="GO:0003723">
    <property type="term" value="F:RNA binding"/>
    <property type="evidence" value="ECO:0007669"/>
    <property type="project" value="UniProtKB-UniRule"/>
</dbReference>
<evidence type="ECO:0000313" key="2">
    <source>
        <dbReference type="EMBL" id="SKA74017.1"/>
    </source>
</evidence>
<dbReference type="OrthoDB" id="9791274at2"/>
<dbReference type="GO" id="GO:0005829">
    <property type="term" value="C:cytosol"/>
    <property type="evidence" value="ECO:0007669"/>
    <property type="project" value="TreeGrafter"/>
</dbReference>
<dbReference type="EMBL" id="FUYB01000004">
    <property type="protein sequence ID" value="SKA74017.1"/>
    <property type="molecule type" value="Genomic_DNA"/>
</dbReference>
<feature type="binding site" evidence="1">
    <location>
        <position position="101"/>
    </location>
    <ligand>
        <name>S-adenosyl-L-methionine</name>
        <dbReference type="ChEBI" id="CHEBI:59789"/>
    </ligand>
</feature>
<comment type="function">
    <text evidence="1">Specifically methylates the adenine in position 2030 of 23S rRNA.</text>
</comment>
<keyword evidence="3" id="KW-1185">Reference proteome</keyword>
<feature type="binding site" evidence="1">
    <location>
        <position position="19"/>
    </location>
    <ligand>
        <name>S-adenosyl-L-methionine</name>
        <dbReference type="ChEBI" id="CHEBI:59789"/>
    </ligand>
</feature>
<dbReference type="RefSeq" id="WP_078921793.1">
    <property type="nucleotide sequence ID" value="NZ_FUYB01000004.1"/>
</dbReference>
<feature type="binding site" evidence="1">
    <location>
        <position position="42"/>
    </location>
    <ligand>
        <name>S-adenosyl-L-methionine</name>
        <dbReference type="ChEBI" id="CHEBI:59789"/>
    </ligand>
</feature>
<keyword evidence="1 2" id="KW-0808">Transferase</keyword>
<feature type="site" description="Interaction with substrate rRNA" evidence="1">
    <location>
        <position position="4"/>
    </location>
</feature>
<dbReference type="InterPro" id="IPR007473">
    <property type="entry name" value="RlmJ"/>
</dbReference>
<sequence length="285" mass="32504">MLSYRHAFHAGNHADVFKHASLSLALASFKQKDKPFIYIDTHAGGGIYDLAGEWARKTKEANSGIQRLWHQPSQWPELTDYFQVLNRLNSAQAGQQFYPGSPEIARQLLRPQDQLLLMELHPQEIDVLRTHLAKDPRVHLHHRDGLEGLTALTPPTPRRGLVLIDPAYERHEEYAQVVQAVKKAYTRWPTGTYLIWYPLLAKARDQSRRLLHDLKEKTSFASVLIAELSIEAQHPDLGMHGSGLAIINPPWQLDQSLIKLLPRLSQALQLGNQGHWRVDWLISTT</sequence>
<gene>
    <name evidence="1" type="primary">rlmJ</name>
    <name evidence="2" type="ORF">SAMN02745130_01324</name>
</gene>
<keyword evidence="1" id="KW-0949">S-adenosyl-L-methionine</keyword>
<dbReference type="Gene3D" id="3.40.50.150">
    <property type="entry name" value="Vaccinia Virus protein VP39"/>
    <property type="match status" value="1"/>
</dbReference>
<dbReference type="PANTHER" id="PTHR37426:SF1">
    <property type="entry name" value="RIBOSOMAL RNA LARGE SUBUNIT METHYLTRANSFERASE J"/>
    <property type="match status" value="1"/>
</dbReference>
<dbReference type="AlphaFoldDB" id="A0A1T4W9Z1"/>
<protein>
    <recommendedName>
        <fullName evidence="1">Ribosomal RNA large subunit methyltransferase J</fullName>
        <ecNumber evidence="1">2.1.1.266</ecNumber>
    </recommendedName>
    <alternativeName>
        <fullName evidence="1">23S rRNA (adenine(2030)-N6)-methyltransferase</fullName>
    </alternativeName>
    <alternativeName>
        <fullName evidence="1">23S rRNA m6A2030 methyltransferase</fullName>
    </alternativeName>
</protein>
<feature type="binding site" evidence="1">
    <location>
        <position position="119"/>
    </location>
    <ligand>
        <name>S-adenosyl-L-methionine</name>
        <dbReference type="ChEBI" id="CHEBI:59789"/>
    </ligand>
</feature>
<feature type="active site" description="Proton acceptor" evidence="1">
    <location>
        <position position="165"/>
    </location>
</feature>
<dbReference type="GO" id="GO:0070475">
    <property type="term" value="P:rRNA base methylation"/>
    <property type="evidence" value="ECO:0007669"/>
    <property type="project" value="UniProtKB-UniRule"/>
</dbReference>
<evidence type="ECO:0000256" key="1">
    <source>
        <dbReference type="HAMAP-Rule" id="MF_00934"/>
    </source>
</evidence>
<feature type="binding site" evidence="1">
    <location>
        <begin position="144"/>
        <end position="145"/>
    </location>
    <ligand>
        <name>S-adenosyl-L-methionine</name>
        <dbReference type="ChEBI" id="CHEBI:59789"/>
    </ligand>
</feature>
<dbReference type="EC" id="2.1.1.266" evidence="1"/>
<dbReference type="Pfam" id="PF04378">
    <property type="entry name" value="RsmJ"/>
    <property type="match status" value="1"/>
</dbReference>
<dbReference type="Proteomes" id="UP000190460">
    <property type="component" value="Unassembled WGS sequence"/>
</dbReference>
<dbReference type="GO" id="GO:0036307">
    <property type="term" value="F:23S rRNA (adenine(2030)-N(6))-methyltransferase activity"/>
    <property type="evidence" value="ECO:0007669"/>
    <property type="project" value="UniProtKB-UniRule"/>
</dbReference>
<proteinExistence type="inferred from homology"/>
<dbReference type="HAMAP" id="MF_00934">
    <property type="entry name" value="23SrRNA_methyltr_J"/>
    <property type="match status" value="1"/>
</dbReference>
<comment type="subunit">
    <text evidence="1">Monomer.</text>
</comment>
<organism evidence="2 3">
    <name type="scientific">Thiothrix eikelboomii</name>
    <dbReference type="NCBI Taxonomy" id="92487"/>
    <lineage>
        <taxon>Bacteria</taxon>
        <taxon>Pseudomonadati</taxon>
        <taxon>Pseudomonadota</taxon>
        <taxon>Gammaproteobacteria</taxon>
        <taxon>Thiotrichales</taxon>
        <taxon>Thiotrichaceae</taxon>
        <taxon>Thiothrix</taxon>
    </lineage>
</organism>
<dbReference type="SUPFAM" id="SSF53335">
    <property type="entry name" value="S-adenosyl-L-methionine-dependent methyltransferases"/>
    <property type="match status" value="1"/>
</dbReference>
<keyword evidence="1" id="KW-0694">RNA-binding</keyword>
<comment type="similarity">
    <text evidence="1">Belongs to the RlmJ family.</text>
</comment>
<dbReference type="InterPro" id="IPR029063">
    <property type="entry name" value="SAM-dependent_MTases_sf"/>
</dbReference>
<accession>A0A1T4W9Z1</accession>
<comment type="catalytic activity">
    <reaction evidence="1">
        <text>adenosine(2030) in 23S rRNA + S-adenosyl-L-methionine = N(6)-methyladenosine(2030) in 23S rRNA + S-adenosyl-L-homocysteine + H(+)</text>
        <dbReference type="Rhea" id="RHEA:43736"/>
        <dbReference type="Rhea" id="RHEA-COMP:10668"/>
        <dbReference type="Rhea" id="RHEA-COMP:10669"/>
        <dbReference type="ChEBI" id="CHEBI:15378"/>
        <dbReference type="ChEBI" id="CHEBI:57856"/>
        <dbReference type="ChEBI" id="CHEBI:59789"/>
        <dbReference type="ChEBI" id="CHEBI:74411"/>
        <dbReference type="ChEBI" id="CHEBI:74449"/>
        <dbReference type="EC" id="2.1.1.266"/>
    </reaction>
</comment>
<dbReference type="PANTHER" id="PTHR37426">
    <property type="entry name" value="RIBOSOMAL RNA LARGE SUBUNIT METHYLTRANSFERASE J"/>
    <property type="match status" value="1"/>
</dbReference>
<keyword evidence="1" id="KW-0698">rRNA processing</keyword>
<reference evidence="2 3" key="1">
    <citation type="submission" date="2017-02" db="EMBL/GenBank/DDBJ databases">
        <authorList>
            <person name="Peterson S.W."/>
        </authorList>
    </citation>
    <scope>NUCLEOTIDE SEQUENCE [LARGE SCALE GENOMIC DNA]</scope>
    <source>
        <strain evidence="2 3">ATCC 49788</strain>
    </source>
</reference>
<name>A0A1T4W9Z1_9GAMM</name>
<dbReference type="STRING" id="92487.SAMN02745130_01324"/>
<keyword evidence="1 2" id="KW-0489">Methyltransferase</keyword>